<sequence length="41" mass="4436">MDKIQGLDVPLPGSLAKHAELPLLSHNLPAEFARLRAFLVG</sequence>
<accession>A0AAD3YLT1</accession>
<evidence type="ECO:0000313" key="2">
    <source>
        <dbReference type="Proteomes" id="UP000859505"/>
    </source>
</evidence>
<evidence type="ECO:0000313" key="1">
    <source>
        <dbReference type="EMBL" id="HAT6346505.1"/>
    </source>
</evidence>
<protein>
    <submittedName>
        <fullName evidence="1">Threonine synthase</fullName>
    </submittedName>
</protein>
<name>A0AAD3YLT1_AERHY</name>
<gene>
    <name evidence="1" type="ORF">JAJ28_004316</name>
</gene>
<reference evidence="1" key="1">
    <citation type="journal article" date="2018" name="Genome Biol.">
        <title>SKESA: strategic k-mer extension for scrupulous assemblies.</title>
        <authorList>
            <person name="Souvorov A."/>
            <person name="Agarwala R."/>
            <person name="Lipman D.J."/>
        </authorList>
    </citation>
    <scope>NUCLEOTIDE SEQUENCE</scope>
    <source>
        <strain evidence="1">OLC2673_Aeromonas</strain>
    </source>
</reference>
<dbReference type="Proteomes" id="UP000859505">
    <property type="component" value="Unassembled WGS sequence"/>
</dbReference>
<comment type="caution">
    <text evidence="1">The sequence shown here is derived from an EMBL/GenBank/DDBJ whole genome shotgun (WGS) entry which is preliminary data.</text>
</comment>
<proteinExistence type="predicted"/>
<organism evidence="1 2">
    <name type="scientific">Aeromonas hydrophila</name>
    <dbReference type="NCBI Taxonomy" id="644"/>
    <lineage>
        <taxon>Bacteria</taxon>
        <taxon>Pseudomonadati</taxon>
        <taxon>Pseudomonadota</taxon>
        <taxon>Gammaproteobacteria</taxon>
        <taxon>Aeromonadales</taxon>
        <taxon>Aeromonadaceae</taxon>
        <taxon>Aeromonas</taxon>
    </lineage>
</organism>
<dbReference type="AlphaFoldDB" id="A0AAD3YLT1"/>
<reference evidence="1" key="2">
    <citation type="submission" date="2020-01" db="EMBL/GenBank/DDBJ databases">
        <authorList>
            <consortium name="NCBI Pathogen Detection Project"/>
        </authorList>
    </citation>
    <scope>NUCLEOTIDE SEQUENCE</scope>
    <source>
        <strain evidence="1">OLC2673_Aeromonas</strain>
    </source>
</reference>
<dbReference type="EMBL" id="DACTUL010000057">
    <property type="protein sequence ID" value="HAT6346505.1"/>
    <property type="molecule type" value="Genomic_DNA"/>
</dbReference>